<keyword evidence="2 4" id="KW-0689">Ribosomal protein</keyword>
<dbReference type="PANTHER" id="PTHR12934">
    <property type="entry name" value="50S RIBOSOMAL PROTEIN L15"/>
    <property type="match status" value="1"/>
</dbReference>
<feature type="region of interest" description="Disordered" evidence="5">
    <location>
        <begin position="1"/>
        <end position="42"/>
    </location>
</feature>
<dbReference type="AlphaFoldDB" id="A0A2H0RCG9"/>
<dbReference type="GO" id="GO:0006412">
    <property type="term" value="P:translation"/>
    <property type="evidence" value="ECO:0007669"/>
    <property type="project" value="UniProtKB-UniRule"/>
</dbReference>
<comment type="function">
    <text evidence="4">Binds to the 23S rRNA.</text>
</comment>
<protein>
    <recommendedName>
        <fullName evidence="4">Large ribosomal subunit protein uL15</fullName>
    </recommendedName>
</protein>
<sequence length="140" mass="15535">MQLHQLISKTKSKKEKRVGRGGKRGTFSGKGTKGQKSRAGHKMLPDIRAMIIRIPKLKGIKNKSLIQKPVTIHLSDIEKKIKEDVITKEVLIKHRFLRKNNPGVKILANGELSKSITIKGINVSKKVKELIEANGGSVVN</sequence>
<comment type="similarity">
    <text evidence="1 4">Belongs to the universal ribosomal protein uL15 family.</text>
</comment>
<name>A0A2H0RCG9_9BACT</name>
<proteinExistence type="inferred from homology"/>
<organism evidence="7 8">
    <name type="scientific">Candidatus Wolfebacteria bacterium CG10_big_fil_rev_8_21_14_0_10_31_9</name>
    <dbReference type="NCBI Taxonomy" id="1975070"/>
    <lineage>
        <taxon>Bacteria</taxon>
        <taxon>Candidatus Wolfeibacteriota</taxon>
    </lineage>
</organism>
<dbReference type="GO" id="GO:0003735">
    <property type="term" value="F:structural constituent of ribosome"/>
    <property type="evidence" value="ECO:0007669"/>
    <property type="project" value="InterPro"/>
</dbReference>
<dbReference type="HAMAP" id="MF_01341">
    <property type="entry name" value="Ribosomal_uL15"/>
    <property type="match status" value="1"/>
</dbReference>
<feature type="compositionally biased region" description="Basic residues" evidence="5">
    <location>
        <begin position="10"/>
        <end position="23"/>
    </location>
</feature>
<keyword evidence="4" id="KW-0694">RNA-binding</keyword>
<dbReference type="Gene3D" id="3.100.10.10">
    <property type="match status" value="1"/>
</dbReference>
<feature type="domain" description="Large ribosomal subunit protein uL15/eL18" evidence="6">
    <location>
        <begin position="72"/>
        <end position="139"/>
    </location>
</feature>
<dbReference type="SUPFAM" id="SSF52080">
    <property type="entry name" value="Ribosomal proteins L15p and L18e"/>
    <property type="match status" value="1"/>
</dbReference>
<dbReference type="PANTHER" id="PTHR12934:SF11">
    <property type="entry name" value="LARGE RIBOSOMAL SUBUNIT PROTEIN UL15M"/>
    <property type="match status" value="1"/>
</dbReference>
<evidence type="ECO:0000256" key="2">
    <source>
        <dbReference type="ARBA" id="ARBA00022980"/>
    </source>
</evidence>
<keyword evidence="3 4" id="KW-0687">Ribonucleoprotein</keyword>
<comment type="subunit">
    <text evidence="4">Part of the 50S ribosomal subunit.</text>
</comment>
<evidence type="ECO:0000313" key="7">
    <source>
        <dbReference type="EMBL" id="PIR44130.1"/>
    </source>
</evidence>
<gene>
    <name evidence="4" type="primary">rplO</name>
    <name evidence="7" type="ORF">COV23_01495</name>
</gene>
<dbReference type="InterPro" id="IPR036227">
    <property type="entry name" value="Ribosomal_uL15/eL18_sf"/>
</dbReference>
<dbReference type="EMBL" id="PCXV01000024">
    <property type="protein sequence ID" value="PIR44130.1"/>
    <property type="molecule type" value="Genomic_DNA"/>
</dbReference>
<dbReference type="Pfam" id="PF00828">
    <property type="entry name" value="Ribosomal_L27A"/>
    <property type="match status" value="1"/>
</dbReference>
<reference evidence="7 8" key="1">
    <citation type="submission" date="2017-09" db="EMBL/GenBank/DDBJ databases">
        <title>Depth-based differentiation of microbial function through sediment-hosted aquifers and enrichment of novel symbionts in the deep terrestrial subsurface.</title>
        <authorList>
            <person name="Probst A.J."/>
            <person name="Ladd B."/>
            <person name="Jarett J.K."/>
            <person name="Geller-Mcgrath D.E."/>
            <person name="Sieber C.M."/>
            <person name="Emerson J.B."/>
            <person name="Anantharaman K."/>
            <person name="Thomas B.C."/>
            <person name="Malmstrom R."/>
            <person name="Stieglmeier M."/>
            <person name="Klingl A."/>
            <person name="Woyke T."/>
            <person name="Ryan C.M."/>
            <person name="Banfield J.F."/>
        </authorList>
    </citation>
    <scope>NUCLEOTIDE SEQUENCE [LARGE SCALE GENOMIC DNA]</scope>
    <source>
        <strain evidence="7">CG10_big_fil_rev_8_21_14_0_10_31_9</strain>
    </source>
</reference>
<dbReference type="InterPro" id="IPR021131">
    <property type="entry name" value="Ribosomal_uL15/eL18"/>
</dbReference>
<dbReference type="InterPro" id="IPR005749">
    <property type="entry name" value="Ribosomal_uL15_bac-type"/>
</dbReference>
<evidence type="ECO:0000256" key="3">
    <source>
        <dbReference type="ARBA" id="ARBA00023274"/>
    </source>
</evidence>
<evidence type="ECO:0000313" key="8">
    <source>
        <dbReference type="Proteomes" id="UP000231602"/>
    </source>
</evidence>
<evidence type="ECO:0000256" key="1">
    <source>
        <dbReference type="ARBA" id="ARBA00007320"/>
    </source>
</evidence>
<evidence type="ECO:0000256" key="5">
    <source>
        <dbReference type="SAM" id="MobiDB-lite"/>
    </source>
</evidence>
<dbReference type="InterPro" id="IPR030878">
    <property type="entry name" value="Ribosomal_uL15"/>
</dbReference>
<dbReference type="GO" id="GO:0022625">
    <property type="term" value="C:cytosolic large ribosomal subunit"/>
    <property type="evidence" value="ECO:0007669"/>
    <property type="project" value="TreeGrafter"/>
</dbReference>
<evidence type="ECO:0000256" key="4">
    <source>
        <dbReference type="HAMAP-Rule" id="MF_01341"/>
    </source>
</evidence>
<accession>A0A2H0RCG9</accession>
<dbReference type="GO" id="GO:0019843">
    <property type="term" value="F:rRNA binding"/>
    <property type="evidence" value="ECO:0007669"/>
    <property type="project" value="UniProtKB-UniRule"/>
</dbReference>
<evidence type="ECO:0000259" key="6">
    <source>
        <dbReference type="Pfam" id="PF00828"/>
    </source>
</evidence>
<keyword evidence="4" id="KW-0699">rRNA-binding</keyword>
<comment type="caution">
    <text evidence="7">The sequence shown here is derived from an EMBL/GenBank/DDBJ whole genome shotgun (WGS) entry which is preliminary data.</text>
</comment>
<dbReference type="Proteomes" id="UP000231602">
    <property type="component" value="Unassembled WGS sequence"/>
</dbReference>